<evidence type="ECO:0000256" key="4">
    <source>
        <dbReference type="ARBA" id="ARBA00007637"/>
    </source>
</evidence>
<dbReference type="PANTHER" id="PTHR43725">
    <property type="entry name" value="UDP-GLUCOSE 4-EPIMERASE"/>
    <property type="match status" value="1"/>
</dbReference>
<keyword evidence="9" id="KW-0119">Carbohydrate metabolism</keyword>
<dbReference type="UniPathway" id="UPA00214"/>
<comment type="pathway">
    <text evidence="3">Carbohydrate metabolism; galactose metabolism.</text>
</comment>
<keyword evidence="7" id="KW-0520">NAD</keyword>
<reference evidence="14" key="1">
    <citation type="submission" date="2010-08" db="EMBL/GenBank/DDBJ databases">
        <title>Genome sequence of Parvularcula bermudensis HTCC2503.</title>
        <authorList>
            <person name="Kang D.-M."/>
            <person name="Oh H.-M."/>
            <person name="Cho J.-C."/>
        </authorList>
    </citation>
    <scope>NUCLEOTIDE SEQUENCE [LARGE SCALE GENOMIC DNA]</scope>
    <source>
        <strain evidence="14">ATCC BAA-594 / HTCC2503 / KCTC 12087</strain>
    </source>
</reference>
<comment type="catalytic activity">
    <reaction evidence="1">
        <text>UDP-alpha-D-glucose = UDP-alpha-D-galactose</text>
        <dbReference type="Rhea" id="RHEA:22168"/>
        <dbReference type="ChEBI" id="CHEBI:58885"/>
        <dbReference type="ChEBI" id="CHEBI:66914"/>
        <dbReference type="EC" id="5.1.3.2"/>
    </reaction>
</comment>
<dbReference type="GO" id="GO:0003978">
    <property type="term" value="F:UDP-glucose 4-epimerase activity"/>
    <property type="evidence" value="ECO:0007669"/>
    <property type="project" value="UniProtKB-EC"/>
</dbReference>
<reference evidence="13 14" key="2">
    <citation type="journal article" date="2011" name="J. Bacteriol.">
        <title>Complete genome sequence of strain HTCC2503T of Parvularcula bermudensis, the type species of the order "Parvularculales" in the class Alphaproteobacteria.</title>
        <authorList>
            <person name="Oh H.M."/>
            <person name="Kang I."/>
            <person name="Vergin K.L."/>
            <person name="Kang D."/>
            <person name="Rhee K.H."/>
            <person name="Giovannoni S.J."/>
            <person name="Cho J.C."/>
        </authorList>
    </citation>
    <scope>NUCLEOTIDE SEQUENCE [LARGE SCALE GENOMIC DNA]</scope>
    <source>
        <strain evidence="14">ATCC BAA-594 / HTCC2503 / KCTC 12087</strain>
    </source>
</reference>
<keyword evidence="8" id="KW-0413">Isomerase</keyword>
<gene>
    <name evidence="13" type="ordered locus">PB2503_06207</name>
</gene>
<evidence type="ECO:0000256" key="3">
    <source>
        <dbReference type="ARBA" id="ARBA00004947"/>
    </source>
</evidence>
<evidence type="ECO:0000256" key="8">
    <source>
        <dbReference type="ARBA" id="ARBA00023235"/>
    </source>
</evidence>
<dbReference type="Pfam" id="PF01370">
    <property type="entry name" value="Epimerase"/>
    <property type="match status" value="1"/>
</dbReference>
<dbReference type="PANTHER" id="PTHR43725:SF53">
    <property type="entry name" value="UDP-ARABINOSE 4-EPIMERASE 1"/>
    <property type="match status" value="1"/>
</dbReference>
<organism evidence="13 14">
    <name type="scientific">Parvularcula bermudensis (strain ATCC BAA-594 / HTCC2503 / KCTC 12087)</name>
    <dbReference type="NCBI Taxonomy" id="314260"/>
    <lineage>
        <taxon>Bacteria</taxon>
        <taxon>Pseudomonadati</taxon>
        <taxon>Pseudomonadota</taxon>
        <taxon>Alphaproteobacteria</taxon>
        <taxon>Parvularculales</taxon>
        <taxon>Parvularculaceae</taxon>
        <taxon>Parvularcula</taxon>
    </lineage>
</organism>
<evidence type="ECO:0000259" key="12">
    <source>
        <dbReference type="Pfam" id="PF01370"/>
    </source>
</evidence>
<keyword evidence="14" id="KW-1185">Reference proteome</keyword>
<protein>
    <recommendedName>
        <fullName evidence="6">UDP-glucose 4-epimerase</fullName>
        <ecNumber evidence="5">5.1.3.2</ecNumber>
    </recommendedName>
    <alternativeName>
        <fullName evidence="11">Galactowaldenase</fullName>
    </alternativeName>
    <alternativeName>
        <fullName evidence="10">UDP-galactose 4-epimerase</fullName>
    </alternativeName>
</protein>
<evidence type="ECO:0000256" key="11">
    <source>
        <dbReference type="ARBA" id="ARBA00033067"/>
    </source>
</evidence>
<dbReference type="Gene3D" id="3.90.25.10">
    <property type="entry name" value="UDP-galactose 4-epimerase, domain 1"/>
    <property type="match status" value="1"/>
</dbReference>
<dbReference type="SUPFAM" id="SSF51735">
    <property type="entry name" value="NAD(P)-binding Rossmann-fold domains"/>
    <property type="match status" value="1"/>
</dbReference>
<evidence type="ECO:0000256" key="10">
    <source>
        <dbReference type="ARBA" id="ARBA00031367"/>
    </source>
</evidence>
<evidence type="ECO:0000256" key="7">
    <source>
        <dbReference type="ARBA" id="ARBA00023027"/>
    </source>
</evidence>
<dbReference type="eggNOG" id="COG1087">
    <property type="taxonomic scope" value="Bacteria"/>
</dbReference>
<dbReference type="InterPro" id="IPR001509">
    <property type="entry name" value="Epimerase_deHydtase"/>
</dbReference>
<evidence type="ECO:0000256" key="5">
    <source>
        <dbReference type="ARBA" id="ARBA00013189"/>
    </source>
</evidence>
<evidence type="ECO:0000256" key="9">
    <source>
        <dbReference type="ARBA" id="ARBA00023277"/>
    </source>
</evidence>
<evidence type="ECO:0000256" key="6">
    <source>
        <dbReference type="ARBA" id="ARBA00018569"/>
    </source>
</evidence>
<dbReference type="InterPro" id="IPR036291">
    <property type="entry name" value="NAD(P)-bd_dom_sf"/>
</dbReference>
<dbReference type="GO" id="GO:0033499">
    <property type="term" value="P:galactose catabolic process via UDP-galactose, Leloir pathway"/>
    <property type="evidence" value="ECO:0007669"/>
    <property type="project" value="TreeGrafter"/>
</dbReference>
<feature type="domain" description="NAD-dependent epimerase/dehydratase" evidence="12">
    <location>
        <begin position="1"/>
        <end position="253"/>
    </location>
</feature>
<dbReference type="STRING" id="314260.PB2503_06207"/>
<name>E0THL1_PARBH</name>
<accession>E0THL1</accession>
<dbReference type="KEGG" id="pbr:PB2503_06207"/>
<dbReference type="Gene3D" id="3.40.50.720">
    <property type="entry name" value="NAD(P)-binding Rossmann-like Domain"/>
    <property type="match status" value="1"/>
</dbReference>
<evidence type="ECO:0000313" key="14">
    <source>
        <dbReference type="Proteomes" id="UP000001302"/>
    </source>
</evidence>
<sequence length="333" mass="35797">MLVTGGAGFIGSHMVLALLDRGEKVVVVDDLSTGSRQLVPIAAPLVRATIADIGAMRQVIRDYGVTDVIHFAGSISVPESIRDPLDYYANNTVGTQRLAGICREMGVARLIFSSTAAVYAAAACDRGAPVAETAATDPASPYGRSKLMAEDILRDSASAYGLSVAVLRYFNVAGADPHARAGQINPNGTHLLKVALDAALGRRGSVSIYGTDYPTADGTGVRDYIHVSDLIEAHLLMLDHLRRHDGVHLYNCGYGQGVTVRQLIEAVEMVVGRPVPKIDAPRREGDLAQVVADASRLVADLGWRPRYDRVEHIVAHALQWEMAQERAHRTGWS</sequence>
<dbReference type="Proteomes" id="UP000001302">
    <property type="component" value="Chromosome"/>
</dbReference>
<evidence type="ECO:0000256" key="1">
    <source>
        <dbReference type="ARBA" id="ARBA00000083"/>
    </source>
</evidence>
<dbReference type="AlphaFoldDB" id="E0THL1"/>
<dbReference type="NCBIfam" id="TIGR01179">
    <property type="entry name" value="galE"/>
    <property type="match status" value="1"/>
</dbReference>
<dbReference type="EMBL" id="CP002156">
    <property type="protein sequence ID" value="ADM09307.1"/>
    <property type="molecule type" value="Genomic_DNA"/>
</dbReference>
<dbReference type="EC" id="5.1.3.2" evidence="5"/>
<comment type="cofactor">
    <cofactor evidence="2">
        <name>NAD(+)</name>
        <dbReference type="ChEBI" id="CHEBI:57540"/>
    </cofactor>
</comment>
<evidence type="ECO:0000313" key="13">
    <source>
        <dbReference type="EMBL" id="ADM09307.1"/>
    </source>
</evidence>
<evidence type="ECO:0000256" key="2">
    <source>
        <dbReference type="ARBA" id="ARBA00001911"/>
    </source>
</evidence>
<proteinExistence type="inferred from homology"/>
<comment type="similarity">
    <text evidence="4">Belongs to the NAD(P)-dependent epimerase/dehydratase family.</text>
</comment>
<dbReference type="HOGENOM" id="CLU_007383_1_10_5"/>
<dbReference type="InterPro" id="IPR005886">
    <property type="entry name" value="UDP_G4E"/>
</dbReference>